<dbReference type="InterPro" id="IPR003591">
    <property type="entry name" value="Leu-rich_rpt_typical-subtyp"/>
</dbReference>
<feature type="compositionally biased region" description="Low complexity" evidence="7">
    <location>
        <begin position="543"/>
        <end position="552"/>
    </location>
</feature>
<dbReference type="SUPFAM" id="SSF52058">
    <property type="entry name" value="L domain-like"/>
    <property type="match status" value="1"/>
</dbReference>
<evidence type="ECO:0000313" key="9">
    <source>
        <dbReference type="Proteomes" id="UP000652761"/>
    </source>
</evidence>
<dbReference type="PANTHER" id="PTHR48009">
    <property type="entry name" value="LEUCINE-RICH REPEAT (LRR) FAMILY PROTEIN"/>
    <property type="match status" value="1"/>
</dbReference>
<dbReference type="Pfam" id="PF13855">
    <property type="entry name" value="LRR_8"/>
    <property type="match status" value="2"/>
</dbReference>
<comment type="caution">
    <text evidence="8">The sequence shown here is derived from an EMBL/GenBank/DDBJ whole genome shotgun (WGS) entry which is preliminary data.</text>
</comment>
<dbReference type="PANTHER" id="PTHR48009:SF9">
    <property type="entry name" value="LRR RECEPTOR-LIKE SERINE_THREONINE-PROTEIN KINASE GSO1"/>
    <property type="match status" value="1"/>
</dbReference>
<feature type="compositionally biased region" description="Acidic residues" evidence="7">
    <location>
        <begin position="61"/>
        <end position="82"/>
    </location>
</feature>
<keyword evidence="6" id="KW-0472">Membrane</keyword>
<keyword evidence="3" id="KW-0433">Leucine-rich repeat</keyword>
<feature type="region of interest" description="Disordered" evidence="7">
    <location>
        <begin position="45"/>
        <end position="92"/>
    </location>
</feature>
<reference evidence="8" key="1">
    <citation type="submission" date="2017-07" db="EMBL/GenBank/DDBJ databases">
        <title>Taro Niue Genome Assembly and Annotation.</title>
        <authorList>
            <person name="Atibalentja N."/>
            <person name="Keating K."/>
            <person name="Fields C.J."/>
        </authorList>
    </citation>
    <scope>NUCLEOTIDE SEQUENCE</scope>
    <source>
        <strain evidence="8">Niue_2</strain>
        <tissue evidence="8">Leaf</tissue>
    </source>
</reference>
<organism evidence="8 9">
    <name type="scientific">Colocasia esculenta</name>
    <name type="common">Wild taro</name>
    <name type="synonym">Arum esculentum</name>
    <dbReference type="NCBI Taxonomy" id="4460"/>
    <lineage>
        <taxon>Eukaryota</taxon>
        <taxon>Viridiplantae</taxon>
        <taxon>Streptophyta</taxon>
        <taxon>Embryophyta</taxon>
        <taxon>Tracheophyta</taxon>
        <taxon>Spermatophyta</taxon>
        <taxon>Magnoliopsida</taxon>
        <taxon>Liliopsida</taxon>
        <taxon>Araceae</taxon>
        <taxon>Aroideae</taxon>
        <taxon>Colocasieae</taxon>
        <taxon>Colocasia</taxon>
    </lineage>
</organism>
<dbReference type="PRINTS" id="PR00019">
    <property type="entry name" value="LEURICHRPT"/>
</dbReference>
<proteinExistence type="predicted"/>
<dbReference type="InterPro" id="IPR053213">
    <property type="entry name" value="RLP29"/>
</dbReference>
<feature type="region of interest" description="Disordered" evidence="7">
    <location>
        <begin position="532"/>
        <end position="552"/>
    </location>
</feature>
<keyword evidence="2" id="KW-1003">Cell membrane</keyword>
<accession>A0A843T932</accession>
<evidence type="ECO:0000313" key="8">
    <source>
        <dbReference type="EMBL" id="MQL68518.1"/>
    </source>
</evidence>
<keyword evidence="5" id="KW-0677">Repeat</keyword>
<evidence type="ECO:0000256" key="7">
    <source>
        <dbReference type="SAM" id="MobiDB-lite"/>
    </source>
</evidence>
<keyword evidence="4" id="KW-0732">Signal</keyword>
<evidence type="ECO:0000256" key="3">
    <source>
        <dbReference type="ARBA" id="ARBA00022614"/>
    </source>
</evidence>
<protein>
    <submittedName>
        <fullName evidence="8">Uncharacterized protein</fullName>
    </submittedName>
</protein>
<gene>
    <name evidence="8" type="ORF">Taro_000845</name>
</gene>
<dbReference type="FunFam" id="3.80.10.10:FF:000299">
    <property type="entry name" value="Piriformospora indica-insensitive protein 2"/>
    <property type="match status" value="1"/>
</dbReference>
<dbReference type="SMART" id="SM00369">
    <property type="entry name" value="LRR_TYP"/>
    <property type="match status" value="6"/>
</dbReference>
<dbReference type="Pfam" id="PF00560">
    <property type="entry name" value="LRR_1"/>
    <property type="match status" value="1"/>
</dbReference>
<comment type="subcellular location">
    <subcellularLocation>
        <location evidence="1">Cell membrane</location>
    </subcellularLocation>
</comment>
<evidence type="ECO:0000256" key="1">
    <source>
        <dbReference type="ARBA" id="ARBA00004236"/>
    </source>
</evidence>
<evidence type="ECO:0000256" key="6">
    <source>
        <dbReference type="ARBA" id="ARBA00023136"/>
    </source>
</evidence>
<evidence type="ECO:0000256" key="2">
    <source>
        <dbReference type="ARBA" id="ARBA00022475"/>
    </source>
</evidence>
<evidence type="ECO:0000256" key="4">
    <source>
        <dbReference type="ARBA" id="ARBA00022729"/>
    </source>
</evidence>
<feature type="non-terminal residue" evidence="8">
    <location>
        <position position="1"/>
    </location>
</feature>
<dbReference type="InterPro" id="IPR001611">
    <property type="entry name" value="Leu-rich_rpt"/>
</dbReference>
<dbReference type="Proteomes" id="UP000652761">
    <property type="component" value="Unassembled WGS sequence"/>
</dbReference>
<dbReference type="AlphaFoldDB" id="A0A843T932"/>
<dbReference type="GO" id="GO:0005886">
    <property type="term" value="C:plasma membrane"/>
    <property type="evidence" value="ECO:0007669"/>
    <property type="project" value="UniProtKB-SubCell"/>
</dbReference>
<dbReference type="OrthoDB" id="676979at2759"/>
<evidence type="ECO:0000256" key="5">
    <source>
        <dbReference type="ARBA" id="ARBA00022737"/>
    </source>
</evidence>
<keyword evidence="9" id="KW-1185">Reference proteome</keyword>
<dbReference type="EMBL" id="NMUH01000016">
    <property type="protein sequence ID" value="MQL68518.1"/>
    <property type="molecule type" value="Genomic_DNA"/>
</dbReference>
<sequence>CVGFEQGFLRAGCGRQRGRNYCDQTHRPLPTHTSWCCSVTSLKVAPPAPSSSPSASCKEGEQEDKPEEEAAAAEDKEEEEEVEARRGSSWRWGGEEEEDEELVYTPQLGASRRQLGRRYCEMMTSPRRVFFFLRFGFLLLALCHLHCPARAAAAVPAVTAPSDVAALAALKAAVLPSSVPTRSCLATWDFSAADPCASPRRAYFVCGVVCDYPAGGGLARVISVVLEGAGYEGKLPAAIANLSSLAHLDLSGNGFRGPVPAALGSLGALRTLSLASNSFSGEIPPSLAGLGALELLDLSRNALKGAVPAALAAGLVSLRNLDLSYNRLSGGMPPALPPNLVSLALRGNALSGPLASATFAGLLHLEVVELAANRITGRLEGWFLRMPALQQANLANNSLVGISVGTPASPGADAGSSLVALDAGYNRIEGELPAELAGFPALTSLSLRNNRLKGAIPAQYSAGKKAGNPFRRLFLDGNFLNGKVPGEFLVEPAATTGSFGDNCLEGCPATEQLCQPLQKSAKVCKEVYGDVARGRGQRRGPRHPAAPSPSRR</sequence>
<dbReference type="InterPro" id="IPR032675">
    <property type="entry name" value="LRR_dom_sf"/>
</dbReference>
<dbReference type="Gene3D" id="3.80.10.10">
    <property type="entry name" value="Ribonuclease Inhibitor"/>
    <property type="match status" value="3"/>
</dbReference>
<name>A0A843T932_COLES</name>